<proteinExistence type="predicted"/>
<dbReference type="OrthoDB" id="5325112at2759"/>
<dbReference type="Proteomes" id="UP000183567">
    <property type="component" value="Unassembled WGS sequence"/>
</dbReference>
<dbReference type="EMBL" id="LVVM01006061">
    <property type="protein sequence ID" value="OJA09001.1"/>
    <property type="molecule type" value="Genomic_DNA"/>
</dbReference>
<keyword evidence="2" id="KW-1185">Reference proteome</keyword>
<comment type="caution">
    <text evidence="1">The sequence shown here is derived from an EMBL/GenBank/DDBJ whole genome shotgun (WGS) entry which is preliminary data.</text>
</comment>
<dbReference type="PANTHER" id="PTHR12894:SF27">
    <property type="entry name" value="TRANSFORMING GROWTH FACTOR-BETA RECEPTOR-ASSOCIATED PROTEIN 1"/>
    <property type="match status" value="1"/>
</dbReference>
<dbReference type="GO" id="GO:0006914">
    <property type="term" value="P:autophagy"/>
    <property type="evidence" value="ECO:0007669"/>
    <property type="project" value="TreeGrafter"/>
</dbReference>
<dbReference type="GO" id="GO:0005737">
    <property type="term" value="C:cytoplasm"/>
    <property type="evidence" value="ECO:0007669"/>
    <property type="project" value="TreeGrafter"/>
</dbReference>
<evidence type="ECO:0000313" key="1">
    <source>
        <dbReference type="EMBL" id="OJA09001.1"/>
    </source>
</evidence>
<sequence>MVLNEKETEMEDKLSASISHLQKLGPDFPVAFQVVIVLFLRGSSLTSSSKIFTSVDVELPRTQVTDRLLAKQSEVCSKLLRFIDTTDHYLPDRLYGLLPENLYEARAVLLGRMGRHDHALELYVYKLRDYAKAEE</sequence>
<dbReference type="STRING" id="180088.A0A1J8Q5N4"/>
<dbReference type="InterPro" id="IPR032914">
    <property type="entry name" value="Vam6/VPS39/TRAP1"/>
</dbReference>
<protein>
    <recommendedName>
        <fullName evidence="3">Vacuolar sorting protein 39/Transforming growth factor beta receptor-associated domain-containing protein</fullName>
    </recommendedName>
</protein>
<gene>
    <name evidence="1" type="ORF">AZE42_11510</name>
</gene>
<organism evidence="1 2">
    <name type="scientific">Rhizopogon vesiculosus</name>
    <dbReference type="NCBI Taxonomy" id="180088"/>
    <lineage>
        <taxon>Eukaryota</taxon>
        <taxon>Fungi</taxon>
        <taxon>Dikarya</taxon>
        <taxon>Basidiomycota</taxon>
        <taxon>Agaricomycotina</taxon>
        <taxon>Agaricomycetes</taxon>
        <taxon>Agaricomycetidae</taxon>
        <taxon>Boletales</taxon>
        <taxon>Suillineae</taxon>
        <taxon>Rhizopogonaceae</taxon>
        <taxon>Rhizopogon</taxon>
    </lineage>
</organism>
<evidence type="ECO:0000313" key="2">
    <source>
        <dbReference type="Proteomes" id="UP000183567"/>
    </source>
</evidence>
<dbReference type="PANTHER" id="PTHR12894">
    <property type="entry name" value="CNH DOMAIN CONTAINING"/>
    <property type="match status" value="1"/>
</dbReference>
<accession>A0A1J8Q5N4</accession>
<name>A0A1J8Q5N4_9AGAM</name>
<dbReference type="AlphaFoldDB" id="A0A1J8Q5N4"/>
<evidence type="ECO:0008006" key="3">
    <source>
        <dbReference type="Google" id="ProtNLM"/>
    </source>
</evidence>
<dbReference type="GO" id="GO:0034058">
    <property type="term" value="P:endosomal vesicle fusion"/>
    <property type="evidence" value="ECO:0007669"/>
    <property type="project" value="TreeGrafter"/>
</dbReference>
<dbReference type="GO" id="GO:0016020">
    <property type="term" value="C:membrane"/>
    <property type="evidence" value="ECO:0007669"/>
    <property type="project" value="TreeGrafter"/>
</dbReference>
<reference evidence="1 2" key="1">
    <citation type="submission" date="2016-03" db="EMBL/GenBank/DDBJ databases">
        <title>Comparative genomics of the ectomycorrhizal sister species Rhizopogon vinicolor and Rhizopogon vesiculosus (Basidiomycota: Boletales) reveals a divergence of the mating type B locus.</title>
        <authorList>
            <person name="Mujic A.B."/>
            <person name="Kuo A."/>
            <person name="Tritt A."/>
            <person name="Lipzen A."/>
            <person name="Chen C."/>
            <person name="Johnson J."/>
            <person name="Sharma A."/>
            <person name="Barry K."/>
            <person name="Grigoriev I.V."/>
            <person name="Spatafora J.W."/>
        </authorList>
    </citation>
    <scope>NUCLEOTIDE SEQUENCE [LARGE SCALE GENOMIC DNA]</scope>
    <source>
        <strain evidence="1 2">AM-OR11-056</strain>
    </source>
</reference>